<dbReference type="Proteomes" id="UP000308199">
    <property type="component" value="Unassembled WGS sequence"/>
</dbReference>
<comment type="caution">
    <text evidence="1">The sequence shown here is derived from an EMBL/GenBank/DDBJ whole genome shotgun (WGS) entry which is preliminary data.</text>
</comment>
<organism evidence="1 2">
    <name type="scientific">Phellinidium pouzarii</name>
    <dbReference type="NCBI Taxonomy" id="167371"/>
    <lineage>
        <taxon>Eukaryota</taxon>
        <taxon>Fungi</taxon>
        <taxon>Dikarya</taxon>
        <taxon>Basidiomycota</taxon>
        <taxon>Agaricomycotina</taxon>
        <taxon>Agaricomycetes</taxon>
        <taxon>Hymenochaetales</taxon>
        <taxon>Hymenochaetaceae</taxon>
        <taxon>Phellinidium</taxon>
    </lineage>
</organism>
<dbReference type="OrthoDB" id="10505478at2759"/>
<dbReference type="AlphaFoldDB" id="A0A4S4KXP2"/>
<evidence type="ECO:0000313" key="1">
    <source>
        <dbReference type="EMBL" id="THH02928.1"/>
    </source>
</evidence>
<dbReference type="EMBL" id="SGPK01000535">
    <property type="protein sequence ID" value="THH02928.1"/>
    <property type="molecule type" value="Genomic_DNA"/>
</dbReference>
<accession>A0A4S4KXP2</accession>
<evidence type="ECO:0000313" key="2">
    <source>
        <dbReference type="Proteomes" id="UP000308199"/>
    </source>
</evidence>
<gene>
    <name evidence="1" type="ORF">EW145_g6685</name>
</gene>
<sequence>MHIAYDGASSPFMIRSQSDLPPRLSCLSVCSPVRWQLQDHIAGTLIPYECLTHLHFICPSQSTYDFISAHAKNLTALTHLRVGITSPSPEQYAPSRQYISQLAIISLISKMGVLRTLFVRIPSLHEIVVKSDIPYPMLRHLMEPHEKTNKQELEDLAGHKRPFDPVEIWRRRACQLLDETFQRWS</sequence>
<keyword evidence="2" id="KW-1185">Reference proteome</keyword>
<protein>
    <submittedName>
        <fullName evidence="1">Uncharacterized protein</fullName>
    </submittedName>
</protein>
<name>A0A4S4KXP2_9AGAM</name>
<reference evidence="1 2" key="1">
    <citation type="submission" date="2019-02" db="EMBL/GenBank/DDBJ databases">
        <title>Genome sequencing of the rare red list fungi Phellinidium pouzarii.</title>
        <authorList>
            <person name="Buettner E."/>
            <person name="Kellner H."/>
        </authorList>
    </citation>
    <scope>NUCLEOTIDE SEQUENCE [LARGE SCALE GENOMIC DNA]</scope>
    <source>
        <strain evidence="1 2">DSM 108285</strain>
    </source>
</reference>
<proteinExistence type="predicted"/>